<accession>A0A0L8AIX6</accession>
<sequence>MNWKRMTDQAIVDEMGRRVKQLRLQKRYTQKELAQNAGVNINTIQNLEYGRSVTLSVLIQVLRALKSLDQLDYLIPEVEESPMMVMERELKPMQRVRKSKKK</sequence>
<dbReference type="InterPro" id="IPR010982">
    <property type="entry name" value="Lambda_DNA-bd_dom_sf"/>
</dbReference>
<evidence type="ECO:0000259" key="1">
    <source>
        <dbReference type="PROSITE" id="PS50943"/>
    </source>
</evidence>
<name>A0A0L8AIX6_9BACT</name>
<evidence type="ECO:0000313" key="3">
    <source>
        <dbReference type="Proteomes" id="UP000036908"/>
    </source>
</evidence>
<dbReference type="PROSITE" id="PS50943">
    <property type="entry name" value="HTH_CROC1"/>
    <property type="match status" value="1"/>
</dbReference>
<dbReference type="EMBL" id="JSVA01000016">
    <property type="protein sequence ID" value="KOF02095.1"/>
    <property type="molecule type" value="Genomic_DNA"/>
</dbReference>
<dbReference type="PATRIC" id="fig|1566026.4.peg.1066"/>
<dbReference type="GO" id="GO:0003677">
    <property type="term" value="F:DNA binding"/>
    <property type="evidence" value="ECO:0007669"/>
    <property type="project" value="InterPro"/>
</dbReference>
<dbReference type="Proteomes" id="UP000036908">
    <property type="component" value="Unassembled WGS sequence"/>
</dbReference>
<gene>
    <name evidence="2" type="ORF">OB69_13790</name>
</gene>
<comment type="caution">
    <text evidence="2">The sequence shown here is derived from an EMBL/GenBank/DDBJ whole genome shotgun (WGS) entry which is preliminary data.</text>
</comment>
<keyword evidence="3" id="KW-1185">Reference proteome</keyword>
<dbReference type="RefSeq" id="WP_062591531.1">
    <property type="nucleotide sequence ID" value="NZ_JSVA01000016.1"/>
</dbReference>
<protein>
    <recommendedName>
        <fullName evidence="1">HTH cro/C1-type domain-containing protein</fullName>
    </recommendedName>
</protein>
<feature type="domain" description="HTH cro/C1-type" evidence="1">
    <location>
        <begin position="19"/>
        <end position="71"/>
    </location>
</feature>
<dbReference type="SUPFAM" id="SSF47413">
    <property type="entry name" value="lambda repressor-like DNA-binding domains"/>
    <property type="match status" value="1"/>
</dbReference>
<dbReference type="InterPro" id="IPR001387">
    <property type="entry name" value="Cro/C1-type_HTH"/>
</dbReference>
<dbReference type="CDD" id="cd00093">
    <property type="entry name" value="HTH_XRE"/>
    <property type="match status" value="1"/>
</dbReference>
<organism evidence="2 3">
    <name type="scientific">Roseivirga seohaensis subsp. aquiponti</name>
    <dbReference type="NCBI Taxonomy" id="1566026"/>
    <lineage>
        <taxon>Bacteria</taxon>
        <taxon>Pseudomonadati</taxon>
        <taxon>Bacteroidota</taxon>
        <taxon>Cytophagia</taxon>
        <taxon>Cytophagales</taxon>
        <taxon>Roseivirgaceae</taxon>
        <taxon>Roseivirga</taxon>
    </lineage>
</organism>
<dbReference type="SMART" id="SM00530">
    <property type="entry name" value="HTH_XRE"/>
    <property type="match status" value="1"/>
</dbReference>
<dbReference type="OrthoDB" id="8690238at2"/>
<dbReference type="Pfam" id="PF01381">
    <property type="entry name" value="HTH_3"/>
    <property type="match status" value="1"/>
</dbReference>
<proteinExistence type="predicted"/>
<dbReference type="Gene3D" id="1.10.260.40">
    <property type="entry name" value="lambda repressor-like DNA-binding domains"/>
    <property type="match status" value="1"/>
</dbReference>
<evidence type="ECO:0000313" key="2">
    <source>
        <dbReference type="EMBL" id="KOF02095.1"/>
    </source>
</evidence>
<reference evidence="3" key="1">
    <citation type="submission" date="2014-11" db="EMBL/GenBank/DDBJ databases">
        <title>Genome sequencing of Roseivirga sp. D-25.</title>
        <authorList>
            <person name="Selvaratnam C."/>
            <person name="Thevarajoo S."/>
            <person name="Goh K.M."/>
            <person name="Eee R."/>
            <person name="Chan K.-G."/>
            <person name="Chong C.S."/>
        </authorList>
    </citation>
    <scope>NUCLEOTIDE SEQUENCE [LARGE SCALE GENOMIC DNA]</scope>
    <source>
        <strain evidence="3">D-25</strain>
    </source>
</reference>
<dbReference type="AlphaFoldDB" id="A0A0L8AIX6"/>